<keyword evidence="2" id="KW-1185">Reference proteome</keyword>
<dbReference type="EMBL" id="BSXS01001048">
    <property type="protein sequence ID" value="GME74908.1"/>
    <property type="molecule type" value="Genomic_DNA"/>
</dbReference>
<proteinExistence type="predicted"/>
<accession>A0ACB5SW44</accession>
<comment type="caution">
    <text evidence="1">The sequence shown here is derived from an EMBL/GenBank/DDBJ whole genome shotgun (WGS) entry which is preliminary data.</text>
</comment>
<gene>
    <name evidence="1" type="ORF">Amon02_000194700</name>
</gene>
<reference evidence="1" key="1">
    <citation type="submission" date="2023-04" db="EMBL/GenBank/DDBJ databases">
        <title>Ambrosiozyma monospora NBRC 10751.</title>
        <authorList>
            <person name="Ichikawa N."/>
            <person name="Sato H."/>
            <person name="Tonouchi N."/>
        </authorList>
    </citation>
    <scope>NUCLEOTIDE SEQUENCE</scope>
    <source>
        <strain evidence="1">NBRC 10751</strain>
    </source>
</reference>
<evidence type="ECO:0000313" key="2">
    <source>
        <dbReference type="Proteomes" id="UP001165064"/>
    </source>
</evidence>
<name>A0ACB5SW44_AMBMO</name>
<organism evidence="1 2">
    <name type="scientific">Ambrosiozyma monospora</name>
    <name type="common">Yeast</name>
    <name type="synonym">Endomycopsis monosporus</name>
    <dbReference type="NCBI Taxonomy" id="43982"/>
    <lineage>
        <taxon>Eukaryota</taxon>
        <taxon>Fungi</taxon>
        <taxon>Dikarya</taxon>
        <taxon>Ascomycota</taxon>
        <taxon>Saccharomycotina</taxon>
        <taxon>Pichiomycetes</taxon>
        <taxon>Pichiales</taxon>
        <taxon>Pichiaceae</taxon>
        <taxon>Ambrosiozyma</taxon>
    </lineage>
</organism>
<evidence type="ECO:0000313" key="1">
    <source>
        <dbReference type="EMBL" id="GME74908.1"/>
    </source>
</evidence>
<protein>
    <submittedName>
        <fullName evidence="1">Unnamed protein product</fullName>
    </submittedName>
</protein>
<sequence length="633" mass="72575">MPFLKLADYLKIATKLPFEIQCLVLKHIILNRLNKLKVYNTYSDELSTQIFALIGHNEYLDNIMSVVIQELKLSHTFFHSRYFNEIAEFIISRSIPIKDIFIYADDRTIENLSSSALSLIQFCQSLSMACHCHSQSTWIAGMANFTRLTSMSIQINDLRNIWFANCFKQFPQLTKLKLNITLPYDRHSNFLNDVLSDWKRHCPVGEERSLRQRSLSLNLQQTDDVVQDIFDLNITSLNDVVSKNKTDFRISLSLDVAGQPLESSAHLNDLISSCDIVEKMNITISNYLSDTITWINSVSDARSLKIYFGTPTRGLKLAFGRMDFLRSLFLVGCKVNPSIIEYLPDTLESLDVALRRCTNKNSVMKLPSHLRCLTIEISSYFPELSNVKDLLQLANVSIYNSVEDENPFIDFKLVQLSISRLPSNVSNLRINGRSKFQTAELQTVTSTEKLFFGSMPELKRLDFKVDMIQVDLGSSSFPSLKKLRLPSYSVDDQLPNSLETLDTNLFVDRGTPATEVSRFWERYISPLDNLLKLSLGMNGSQDIDLRNVRFPPHLSHLKVTYKYANKTGSRNGRILIKQKLPKVLRYFEVTAADFQTHEIVVFGGSEKDTENMKNRFFIDFPDQLIWTFKAEGN</sequence>
<dbReference type="Proteomes" id="UP001165064">
    <property type="component" value="Unassembled WGS sequence"/>
</dbReference>